<evidence type="ECO:0000313" key="1">
    <source>
        <dbReference type="EMBL" id="MCW3789373.1"/>
    </source>
</evidence>
<comment type="caution">
    <text evidence="1">The sequence shown here is derived from an EMBL/GenBank/DDBJ whole genome shotgun (WGS) entry which is preliminary data.</text>
</comment>
<organism evidence="1 2">
    <name type="scientific">Plebeiibacterium sediminum</name>
    <dbReference type="NCBI Taxonomy" id="2992112"/>
    <lineage>
        <taxon>Bacteria</taxon>
        <taxon>Pseudomonadati</taxon>
        <taxon>Bacteroidota</taxon>
        <taxon>Bacteroidia</taxon>
        <taxon>Marinilabiliales</taxon>
        <taxon>Marinilabiliaceae</taxon>
        <taxon>Plebeiibacterium</taxon>
    </lineage>
</organism>
<sequence>MKNLHQSSIPQEVLTEALNKLNEVNSILSPYLLTVTKDDRRGLAKMGNKSLAFVTEANEYSKQNPNLRPAFTSQEDFDIDVADATGLLPVSGILEKLLSQVEDTSLVAGSEALNHALLFYNNTKLAAKNGVAGAQEITNSLSTRFTRRKRKNETSEE</sequence>
<dbReference type="EMBL" id="JAPDPJ010000103">
    <property type="protein sequence ID" value="MCW3789373.1"/>
    <property type="molecule type" value="Genomic_DNA"/>
</dbReference>
<accession>A0AAE3SHB3</accession>
<protein>
    <submittedName>
        <fullName evidence="1">Uncharacterized protein</fullName>
    </submittedName>
</protein>
<dbReference type="RefSeq" id="WP_301192928.1">
    <property type="nucleotide sequence ID" value="NZ_JAPDPJ010000103.1"/>
</dbReference>
<dbReference type="Proteomes" id="UP001209229">
    <property type="component" value="Unassembled WGS sequence"/>
</dbReference>
<dbReference type="AlphaFoldDB" id="A0AAE3SHB3"/>
<gene>
    <name evidence="1" type="ORF">OM075_23120</name>
</gene>
<reference evidence="1" key="1">
    <citation type="submission" date="2022-10" db="EMBL/GenBank/DDBJ databases">
        <authorList>
            <person name="Yu W.X."/>
        </authorList>
    </citation>
    <scope>NUCLEOTIDE SEQUENCE</scope>
    <source>
        <strain evidence="1">AAT</strain>
    </source>
</reference>
<name>A0AAE3SHB3_9BACT</name>
<evidence type="ECO:0000313" key="2">
    <source>
        <dbReference type="Proteomes" id="UP001209229"/>
    </source>
</evidence>
<keyword evidence="2" id="KW-1185">Reference proteome</keyword>
<proteinExistence type="predicted"/>